<feature type="transmembrane region" description="Helical" evidence="5">
    <location>
        <begin position="131"/>
        <end position="151"/>
    </location>
</feature>
<dbReference type="Pfam" id="PF00083">
    <property type="entry name" value="Sugar_tr"/>
    <property type="match status" value="1"/>
</dbReference>
<evidence type="ECO:0000256" key="4">
    <source>
        <dbReference type="ARBA" id="ARBA00023136"/>
    </source>
</evidence>
<dbReference type="EMBL" id="VFFF01000001">
    <property type="protein sequence ID" value="TNY31801.1"/>
    <property type="molecule type" value="Genomic_DNA"/>
</dbReference>
<dbReference type="PANTHER" id="PTHR23521:SF3">
    <property type="entry name" value="MFS TRANSPORTER"/>
    <property type="match status" value="1"/>
</dbReference>
<dbReference type="PANTHER" id="PTHR23521">
    <property type="entry name" value="TRANSPORTER MFS SUPERFAMILY"/>
    <property type="match status" value="1"/>
</dbReference>
<feature type="transmembrane region" description="Helical" evidence="5">
    <location>
        <begin position="353"/>
        <end position="372"/>
    </location>
</feature>
<dbReference type="OrthoDB" id="9810614at2"/>
<feature type="transmembrane region" description="Helical" evidence="5">
    <location>
        <begin position="41"/>
        <end position="61"/>
    </location>
</feature>
<keyword evidence="8" id="KW-1185">Reference proteome</keyword>
<keyword evidence="4 5" id="KW-0472">Membrane</keyword>
<dbReference type="RefSeq" id="WP_140192481.1">
    <property type="nucleotide sequence ID" value="NZ_CP065915.1"/>
</dbReference>
<feature type="transmembrane region" description="Helical" evidence="5">
    <location>
        <begin position="230"/>
        <end position="252"/>
    </location>
</feature>
<gene>
    <name evidence="7" type="ORF">FHY64_00405</name>
</gene>
<evidence type="ECO:0000256" key="1">
    <source>
        <dbReference type="ARBA" id="ARBA00004370"/>
    </source>
</evidence>
<feature type="transmembrane region" description="Helical" evidence="5">
    <location>
        <begin position="200"/>
        <end position="224"/>
    </location>
</feature>
<evidence type="ECO:0000313" key="7">
    <source>
        <dbReference type="EMBL" id="TNY31801.1"/>
    </source>
</evidence>
<dbReference type="GO" id="GO:0022857">
    <property type="term" value="F:transmembrane transporter activity"/>
    <property type="evidence" value="ECO:0007669"/>
    <property type="project" value="InterPro"/>
</dbReference>
<evidence type="ECO:0000256" key="5">
    <source>
        <dbReference type="SAM" id="Phobius"/>
    </source>
</evidence>
<feature type="transmembrane region" description="Helical" evidence="5">
    <location>
        <begin position="289"/>
        <end position="311"/>
    </location>
</feature>
<keyword evidence="3 5" id="KW-1133">Transmembrane helix</keyword>
<dbReference type="GO" id="GO:0005886">
    <property type="term" value="C:plasma membrane"/>
    <property type="evidence" value="ECO:0007669"/>
    <property type="project" value="TreeGrafter"/>
</dbReference>
<keyword evidence="2 5" id="KW-0812">Transmembrane</keyword>
<feature type="transmembrane region" description="Helical" evidence="5">
    <location>
        <begin position="157"/>
        <end position="179"/>
    </location>
</feature>
<accession>A0A5C5GCU3</accession>
<reference evidence="7 8" key="1">
    <citation type="submission" date="2019-06" db="EMBL/GenBank/DDBJ databases">
        <title>Genome of new Rhodobacteraceae sp. SM1903.</title>
        <authorList>
            <person name="Ren X."/>
        </authorList>
    </citation>
    <scope>NUCLEOTIDE SEQUENCE [LARGE SCALE GENOMIC DNA]</scope>
    <source>
        <strain evidence="7 8">SM1903</strain>
    </source>
</reference>
<feature type="transmembrane region" description="Helical" evidence="5">
    <location>
        <begin position="323"/>
        <end position="347"/>
    </location>
</feature>
<name>A0A5C5GCU3_9RHOB</name>
<dbReference type="InterPro" id="IPR005828">
    <property type="entry name" value="MFS_sugar_transport-like"/>
</dbReference>
<dbReference type="InterPro" id="IPR036259">
    <property type="entry name" value="MFS_trans_sf"/>
</dbReference>
<feature type="transmembrane region" description="Helical" evidence="5">
    <location>
        <begin position="73"/>
        <end position="92"/>
    </location>
</feature>
<feature type="domain" description="Major facilitator superfamily (MFS) profile" evidence="6">
    <location>
        <begin position="7"/>
        <end position="377"/>
    </location>
</feature>
<dbReference type="Proteomes" id="UP000314011">
    <property type="component" value="Unassembled WGS sequence"/>
</dbReference>
<dbReference type="Gene3D" id="1.20.1250.20">
    <property type="entry name" value="MFS general substrate transporter like domains"/>
    <property type="match status" value="2"/>
</dbReference>
<dbReference type="PROSITE" id="PS50850">
    <property type="entry name" value="MFS"/>
    <property type="match status" value="1"/>
</dbReference>
<dbReference type="InterPro" id="IPR020846">
    <property type="entry name" value="MFS_dom"/>
</dbReference>
<comment type="subcellular location">
    <subcellularLocation>
        <location evidence="1">Membrane</location>
    </subcellularLocation>
</comment>
<protein>
    <submittedName>
        <fullName evidence="7">MFS transporter</fullName>
    </submittedName>
</protein>
<dbReference type="SUPFAM" id="SSF103473">
    <property type="entry name" value="MFS general substrate transporter"/>
    <property type="match status" value="1"/>
</dbReference>
<feature type="transmembrane region" description="Helical" evidence="5">
    <location>
        <begin position="98"/>
        <end position="119"/>
    </location>
</feature>
<dbReference type="CDD" id="cd17477">
    <property type="entry name" value="MFS_YcaD_like"/>
    <property type="match status" value="1"/>
</dbReference>
<dbReference type="InterPro" id="IPR011701">
    <property type="entry name" value="MFS"/>
</dbReference>
<dbReference type="AlphaFoldDB" id="A0A5C5GCU3"/>
<proteinExistence type="predicted"/>
<evidence type="ECO:0000259" key="6">
    <source>
        <dbReference type="PROSITE" id="PS50850"/>
    </source>
</evidence>
<comment type="caution">
    <text evidence="7">The sequence shown here is derived from an EMBL/GenBank/DDBJ whole genome shotgun (WGS) entry which is preliminary data.</text>
</comment>
<sequence>MFQVLGSAWPLLLGLFMLMVGNGLQGTLLGVRGDLEGFSTLQMSVVMSGYFVGFLGGSQLAPEMIRRVGHVRVFAALGSAISAVLILYPTLVSPWSWTVGRIVIGFCFSGVYVTAESWLNNSTTNETRGQALSLYMIVQMGGIVLAQYLLLLGDAGGFVLFIIPSVLVSLAFAPILLSISPTPAFDSTKPMRLKELVQASPLVSVGMILLGGVYAAQFGMAAVYGTRVGLSLAQISIFVSAIYIAALVSMYPIGWLSDRFDRRLVIIAVSLLGGVGALLGVVLGGSFGVLIACAAIMGGTSNPLYSLLIAYANDFLEPEDMAAASAGFVFINGVGAIAGPITVGYVMDVFGNQGYWAFVAVLMLGLGVYGLYRMRKRPSTHSGDTVPYAPVMASASPVAVDMAQDLYIEAEAELAESTTSEPQAS</sequence>
<evidence type="ECO:0000256" key="3">
    <source>
        <dbReference type="ARBA" id="ARBA00022989"/>
    </source>
</evidence>
<evidence type="ECO:0000256" key="2">
    <source>
        <dbReference type="ARBA" id="ARBA00022692"/>
    </source>
</evidence>
<feature type="transmembrane region" description="Helical" evidence="5">
    <location>
        <begin position="264"/>
        <end position="283"/>
    </location>
</feature>
<evidence type="ECO:0000313" key="8">
    <source>
        <dbReference type="Proteomes" id="UP000314011"/>
    </source>
</evidence>
<dbReference type="Pfam" id="PF07690">
    <property type="entry name" value="MFS_1"/>
    <property type="match status" value="1"/>
</dbReference>
<organism evidence="7 8">
    <name type="scientific">Pelagovum pacificum</name>
    <dbReference type="NCBI Taxonomy" id="2588711"/>
    <lineage>
        <taxon>Bacteria</taxon>
        <taxon>Pseudomonadati</taxon>
        <taxon>Pseudomonadota</taxon>
        <taxon>Alphaproteobacteria</taxon>
        <taxon>Rhodobacterales</taxon>
        <taxon>Paracoccaceae</taxon>
        <taxon>Pelagovum</taxon>
    </lineage>
</organism>
<dbReference type="InterPro" id="IPR047200">
    <property type="entry name" value="MFS_YcaD-like"/>
</dbReference>